<dbReference type="GO" id="GO:0003676">
    <property type="term" value="F:nucleic acid binding"/>
    <property type="evidence" value="ECO:0007669"/>
    <property type="project" value="InterPro"/>
</dbReference>
<dbReference type="SUPFAM" id="SSF57756">
    <property type="entry name" value="Retrovirus zinc finger-like domains"/>
    <property type="match status" value="1"/>
</dbReference>
<comment type="caution">
    <text evidence="3">The sequence shown here is derived from an EMBL/GenBank/DDBJ whole genome shotgun (WGS) entry which is preliminary data.</text>
</comment>
<proteinExistence type="predicted"/>
<name>A0A843WZ22_COLES</name>
<reference evidence="3" key="1">
    <citation type="submission" date="2017-07" db="EMBL/GenBank/DDBJ databases">
        <title>Taro Niue Genome Assembly and Annotation.</title>
        <authorList>
            <person name="Atibalentja N."/>
            <person name="Keating K."/>
            <person name="Fields C.J."/>
        </authorList>
    </citation>
    <scope>NUCLEOTIDE SEQUENCE</scope>
    <source>
        <strain evidence="3">Niue_2</strain>
        <tissue evidence="3">Leaf</tissue>
    </source>
</reference>
<sequence>MSIVLDAIHRLTRGCTFQSVSKHVVMRNQRSLMGQDKSDEHPRRKELVLITSMAAECALARNMQQTMQNLTQAILQATQGGERMKAKRFLNGLRPQFFTQLVPMDIQTYADMVKKAQLLEDAMETTRRIKGKSMKREQVSATGRYQPTIGKKRPSGGFTEQADKKPKELGKQIVVAIGERCKHCDKASHRSEQCWRAQGRCLHCGSRDHRISDCPMLKEQAPQDKRVVAQQTAQGDATVSVLSQVFPWFRLGCRRVP</sequence>
<feature type="region of interest" description="Disordered" evidence="1">
    <location>
        <begin position="146"/>
        <end position="166"/>
    </location>
</feature>
<feature type="domain" description="CCHC-type" evidence="2">
    <location>
        <begin position="200"/>
        <end position="216"/>
    </location>
</feature>
<dbReference type="InterPro" id="IPR001878">
    <property type="entry name" value="Znf_CCHC"/>
</dbReference>
<evidence type="ECO:0000313" key="3">
    <source>
        <dbReference type="EMBL" id="MQM09324.1"/>
    </source>
</evidence>
<feature type="domain" description="CCHC-type" evidence="2">
    <location>
        <begin position="180"/>
        <end position="196"/>
    </location>
</feature>
<evidence type="ECO:0000256" key="1">
    <source>
        <dbReference type="SAM" id="MobiDB-lite"/>
    </source>
</evidence>
<dbReference type="Gene3D" id="4.10.60.10">
    <property type="entry name" value="Zinc finger, CCHC-type"/>
    <property type="match status" value="1"/>
</dbReference>
<keyword evidence="4" id="KW-1185">Reference proteome</keyword>
<organism evidence="3 4">
    <name type="scientific">Colocasia esculenta</name>
    <name type="common">Wild taro</name>
    <name type="synonym">Arum esculentum</name>
    <dbReference type="NCBI Taxonomy" id="4460"/>
    <lineage>
        <taxon>Eukaryota</taxon>
        <taxon>Viridiplantae</taxon>
        <taxon>Streptophyta</taxon>
        <taxon>Embryophyta</taxon>
        <taxon>Tracheophyta</taxon>
        <taxon>Spermatophyta</taxon>
        <taxon>Magnoliopsida</taxon>
        <taxon>Liliopsida</taxon>
        <taxon>Araceae</taxon>
        <taxon>Aroideae</taxon>
        <taxon>Colocasieae</taxon>
        <taxon>Colocasia</taxon>
    </lineage>
</organism>
<dbReference type="AlphaFoldDB" id="A0A843WZ22"/>
<dbReference type="EMBL" id="NMUH01004346">
    <property type="protein sequence ID" value="MQM09324.1"/>
    <property type="molecule type" value="Genomic_DNA"/>
</dbReference>
<dbReference type="InterPro" id="IPR036875">
    <property type="entry name" value="Znf_CCHC_sf"/>
</dbReference>
<evidence type="ECO:0000259" key="2">
    <source>
        <dbReference type="SMART" id="SM00343"/>
    </source>
</evidence>
<dbReference type="Proteomes" id="UP000652761">
    <property type="component" value="Unassembled WGS sequence"/>
</dbReference>
<protein>
    <recommendedName>
        <fullName evidence="2">CCHC-type domain-containing protein</fullName>
    </recommendedName>
</protein>
<accession>A0A843WZ22</accession>
<evidence type="ECO:0000313" key="4">
    <source>
        <dbReference type="Proteomes" id="UP000652761"/>
    </source>
</evidence>
<dbReference type="GO" id="GO:0008270">
    <property type="term" value="F:zinc ion binding"/>
    <property type="evidence" value="ECO:0007669"/>
    <property type="project" value="InterPro"/>
</dbReference>
<gene>
    <name evidence="3" type="ORF">Taro_042193</name>
</gene>
<dbReference type="SMART" id="SM00343">
    <property type="entry name" value="ZnF_C2HC"/>
    <property type="match status" value="2"/>
</dbReference>